<dbReference type="Proteomes" id="UP000077671">
    <property type="component" value="Unassembled WGS sequence"/>
</dbReference>
<dbReference type="GO" id="GO:0006281">
    <property type="term" value="P:DNA repair"/>
    <property type="evidence" value="ECO:0007669"/>
    <property type="project" value="InterPro"/>
</dbReference>
<gene>
    <name evidence="5" type="ORF">A4X03_0g259</name>
    <name evidence="4" type="ORF">JKIAZH3_G9522</name>
</gene>
<protein>
    <recommendedName>
        <fullName evidence="3">Ada DNA repair metal-binding domain-containing protein</fullName>
    </recommendedName>
</protein>
<dbReference type="Pfam" id="PF02805">
    <property type="entry name" value="Ada_Zn_binding"/>
    <property type="match status" value="1"/>
</dbReference>
<keyword evidence="7" id="KW-1185">Reference proteome</keyword>
<feature type="region of interest" description="Disordered" evidence="2">
    <location>
        <begin position="472"/>
        <end position="491"/>
    </location>
</feature>
<accession>A0A177V989</accession>
<reference evidence="5" key="2">
    <citation type="journal article" date="2019" name="IMA Fungus">
        <title>Genome sequencing and comparison of five Tilletia species to identify candidate genes for the detection of regulated species infecting wheat.</title>
        <authorList>
            <person name="Nguyen H.D.T."/>
            <person name="Sultana T."/>
            <person name="Kesanakurti P."/>
            <person name="Hambleton S."/>
        </authorList>
    </citation>
    <scope>NUCLEOTIDE SEQUENCE</scope>
    <source>
        <strain evidence="5">DAOMC 238032</strain>
    </source>
</reference>
<evidence type="ECO:0000313" key="5">
    <source>
        <dbReference type="EMBL" id="KAE8265460.1"/>
    </source>
</evidence>
<keyword evidence="1" id="KW-0010">Activator</keyword>
<evidence type="ECO:0000259" key="3">
    <source>
        <dbReference type="Pfam" id="PF02805"/>
    </source>
</evidence>
<comment type="caution">
    <text evidence="5">The sequence shown here is derived from an EMBL/GenBank/DDBJ whole genome shotgun (WGS) entry which is preliminary data.</text>
</comment>
<dbReference type="SUPFAM" id="SSF57884">
    <property type="entry name" value="Ada DNA repair protein, N-terminal domain (N-Ada 10)"/>
    <property type="match status" value="1"/>
</dbReference>
<feature type="compositionally biased region" description="Polar residues" evidence="2">
    <location>
        <begin position="685"/>
        <end position="701"/>
    </location>
</feature>
<dbReference type="EMBL" id="LWDD02000013">
    <property type="protein sequence ID" value="KAE8265460.1"/>
    <property type="molecule type" value="Genomic_DNA"/>
</dbReference>
<dbReference type="GO" id="GO:0003677">
    <property type="term" value="F:DNA binding"/>
    <property type="evidence" value="ECO:0007669"/>
    <property type="project" value="InterPro"/>
</dbReference>
<feature type="domain" description="Ada DNA repair metal-binding" evidence="3">
    <location>
        <begin position="316"/>
        <end position="381"/>
    </location>
</feature>
<organism evidence="5 6">
    <name type="scientific">Tilletia caries</name>
    <name type="common">wheat bunt fungus</name>
    <dbReference type="NCBI Taxonomy" id="13290"/>
    <lineage>
        <taxon>Eukaryota</taxon>
        <taxon>Fungi</taxon>
        <taxon>Dikarya</taxon>
        <taxon>Basidiomycota</taxon>
        <taxon>Ustilaginomycotina</taxon>
        <taxon>Exobasidiomycetes</taxon>
        <taxon>Tilletiales</taxon>
        <taxon>Tilletiaceae</taxon>
        <taxon>Tilletia</taxon>
    </lineage>
</organism>
<dbReference type="GO" id="GO:0008168">
    <property type="term" value="F:methyltransferase activity"/>
    <property type="evidence" value="ECO:0007669"/>
    <property type="project" value="InterPro"/>
</dbReference>
<dbReference type="Gene3D" id="3.40.10.10">
    <property type="entry name" value="DNA Methylphosphotriester Repair Domain"/>
    <property type="match status" value="1"/>
</dbReference>
<dbReference type="GO" id="GO:0006355">
    <property type="term" value="P:regulation of DNA-templated transcription"/>
    <property type="evidence" value="ECO:0007669"/>
    <property type="project" value="InterPro"/>
</dbReference>
<evidence type="ECO:0000256" key="1">
    <source>
        <dbReference type="ARBA" id="ARBA00023159"/>
    </source>
</evidence>
<dbReference type="GO" id="GO:0008270">
    <property type="term" value="F:zinc ion binding"/>
    <property type="evidence" value="ECO:0007669"/>
    <property type="project" value="InterPro"/>
</dbReference>
<evidence type="ECO:0000313" key="4">
    <source>
        <dbReference type="EMBL" id="CAD6935655.1"/>
    </source>
</evidence>
<reference evidence="4" key="3">
    <citation type="submission" date="2020-10" db="EMBL/GenBank/DDBJ databases">
        <authorList>
            <person name="Sedaghatjoo S."/>
        </authorList>
    </citation>
    <scope>NUCLEOTIDE SEQUENCE</scope>
    <source>
        <strain evidence="4">AZH3</strain>
    </source>
</reference>
<reference evidence="5" key="1">
    <citation type="submission" date="2016-04" db="EMBL/GenBank/DDBJ databases">
        <authorList>
            <person name="Nguyen H.D."/>
            <person name="Kesanakurti P."/>
            <person name="Cullis J."/>
            <person name="Levesque C.A."/>
            <person name="Hambleton S."/>
        </authorList>
    </citation>
    <scope>NUCLEOTIDE SEQUENCE</scope>
    <source>
        <strain evidence="5">DAOMC 238032</strain>
    </source>
</reference>
<evidence type="ECO:0000313" key="6">
    <source>
        <dbReference type="Proteomes" id="UP000077671"/>
    </source>
</evidence>
<dbReference type="InterPro" id="IPR035451">
    <property type="entry name" value="Ada-like_dom_sf"/>
</dbReference>
<dbReference type="InterPro" id="IPR004026">
    <property type="entry name" value="Ada_DNA_repair_Zn-bd"/>
</dbReference>
<evidence type="ECO:0000256" key="2">
    <source>
        <dbReference type="SAM" id="MobiDB-lite"/>
    </source>
</evidence>
<proteinExistence type="predicted"/>
<evidence type="ECO:0000313" key="7">
    <source>
        <dbReference type="Proteomes" id="UP000836402"/>
    </source>
</evidence>
<feature type="region of interest" description="Disordered" evidence="2">
    <location>
        <begin position="679"/>
        <end position="701"/>
    </location>
</feature>
<name>A0A177V989_9BASI</name>
<dbReference type="Proteomes" id="UP000836402">
    <property type="component" value="Unassembled WGS sequence"/>
</dbReference>
<sequence length="701" mass="75813">MADPRSQHGAFLPQHISSGMLPYHTEAPVRPPIPTYSFSPDTAWTQASSAHLMPAIEMSSEHSTLPQLTPIHDPSSAMFLPTASAGMPATPLPTSGNATDFGSGQADAYSPNETAPVSPVESLSWNVFPPPVVFPQSGSNFASQGPFPFPPFRQQEAVGMADPYLHHLPHQQLHAQPHSHPQGPALAMGWAHAASQMVKAETLPPDSPESQEENVPVLYRHVSAPSTPIAPLENGRAFPVVDFRHGPTIPQHMHPSTFFTSSPHVDSTQQMAGPSNMPMFQTPQRVDYWPSNSAAPLSDTAPIPYLDRSFSTEQSKYEAVLARSHAADRAFFCGATNTRIYCRPSCASKRPDRSRLQFFCNPNGADKAEQAGYRPCKRCKPQMPGTVDQCVRSVGECARHMVTAARNPSVGSPNDDDDDEVRRGTLKDYSARANLSAFHFHRTFKAVTSVTLGELGKALNTLALQDALGEWKPSPPNQLAGPSSMSMRLSPPPSEDIAHLLVGWSARRARRALGGLAPSVYAAGCPHVVIRHVTTDSAFGPIAILFMVPPSARDTKRASVLSQMQLGSSPMPVTSEEGPYFGRQGSVSHQFQLPIDALPSFPPANAILLGCILGQNAETVVQRRFPSSVAQPHLASWIRSTVEELHRIGSREVQLPPEVVGAVRRARVYIEVMHQMGSKRPSSDVGITTEASTSSTSLDQI</sequence>
<dbReference type="AlphaFoldDB" id="A0A177V989"/>
<dbReference type="EMBL" id="CAJHJG010003793">
    <property type="protein sequence ID" value="CAD6935655.1"/>
    <property type="molecule type" value="Genomic_DNA"/>
</dbReference>